<comment type="similarity">
    <text evidence="8 9">Belongs to the TonB-dependent receptor family.</text>
</comment>
<dbReference type="CDD" id="cd01347">
    <property type="entry name" value="ligand_gated_channel"/>
    <property type="match status" value="1"/>
</dbReference>
<keyword evidence="2 8" id="KW-0813">Transport</keyword>
<dbReference type="PANTHER" id="PTHR40980:SF3">
    <property type="entry name" value="TONB-DEPENDENT RECEPTOR-LIKE BETA-BARREL DOMAIN-CONTAINING PROTEIN"/>
    <property type="match status" value="1"/>
</dbReference>
<accession>A0A7G6VZZ6</accession>
<evidence type="ECO:0000256" key="2">
    <source>
        <dbReference type="ARBA" id="ARBA00022448"/>
    </source>
</evidence>
<evidence type="ECO:0000256" key="8">
    <source>
        <dbReference type="PROSITE-ProRule" id="PRU01360"/>
    </source>
</evidence>
<dbReference type="RefSeq" id="WP_185886011.1">
    <property type="nucleotide sequence ID" value="NZ_CP060053.1"/>
</dbReference>
<dbReference type="SUPFAM" id="SSF56935">
    <property type="entry name" value="Porins"/>
    <property type="match status" value="1"/>
</dbReference>
<feature type="domain" description="TonB-dependent receptor-like beta-barrel" evidence="11">
    <location>
        <begin position="441"/>
        <end position="903"/>
    </location>
</feature>
<evidence type="ECO:0000259" key="12">
    <source>
        <dbReference type="Pfam" id="PF07715"/>
    </source>
</evidence>
<protein>
    <submittedName>
        <fullName evidence="13">TonB-dependent receptor</fullName>
    </submittedName>
</protein>
<evidence type="ECO:0000256" key="5">
    <source>
        <dbReference type="ARBA" id="ARBA00023077"/>
    </source>
</evidence>
<dbReference type="GO" id="GO:0009279">
    <property type="term" value="C:cell outer membrane"/>
    <property type="evidence" value="ECO:0007669"/>
    <property type="project" value="UniProtKB-SubCell"/>
</dbReference>
<evidence type="ECO:0000256" key="9">
    <source>
        <dbReference type="RuleBase" id="RU003357"/>
    </source>
</evidence>
<dbReference type="Proteomes" id="UP000515297">
    <property type="component" value="Plasmid plas1"/>
</dbReference>
<dbReference type="AlphaFoldDB" id="A0A7G6VZZ6"/>
<dbReference type="Gene3D" id="2.170.130.10">
    <property type="entry name" value="TonB-dependent receptor, plug domain"/>
    <property type="match status" value="1"/>
</dbReference>
<evidence type="ECO:0000256" key="1">
    <source>
        <dbReference type="ARBA" id="ARBA00004571"/>
    </source>
</evidence>
<keyword evidence="13" id="KW-0614">Plasmid</keyword>
<feature type="domain" description="TonB-dependent receptor plug" evidence="12">
    <location>
        <begin position="74"/>
        <end position="185"/>
    </location>
</feature>
<evidence type="ECO:0000256" key="3">
    <source>
        <dbReference type="ARBA" id="ARBA00022452"/>
    </source>
</evidence>
<dbReference type="InterPro" id="IPR010104">
    <property type="entry name" value="TonB_rcpt_bac"/>
</dbReference>
<dbReference type="NCBIfam" id="TIGR01782">
    <property type="entry name" value="TonB-Xanth-Caul"/>
    <property type="match status" value="1"/>
</dbReference>
<dbReference type="InterPro" id="IPR039426">
    <property type="entry name" value="TonB-dep_rcpt-like"/>
</dbReference>
<dbReference type="PROSITE" id="PS52016">
    <property type="entry name" value="TONB_DEPENDENT_REC_3"/>
    <property type="match status" value="1"/>
</dbReference>
<keyword evidence="4 8" id="KW-0812">Transmembrane</keyword>
<sequence length="937" mass="102300">MRNNRKFLNFKNSLLIGSALMMPQMAHAQEAGTMDAQEAAEDAAAAVEEVISPGDNAIVVTGFRASLNAAISAKRESVGQVDVIVAEDIAKFPDTNLAESLQRIPGVAIERDAGEGRSITVRGLGAQFTRVRVNGMETIATSTDGASSNRDRAFDFNVFASELFNSIVVHKTASASLDEGSLGAVIDLSTGSPLSYGAGTKLVGSVQGRYNGLNDDLAPRLAGLGAWVNDDETLGVSASVAWSEYTTPELGNNSVRWTDGSIAQEPDGSYRFTNVFRSVNGVECRANPTDPGCNEVANAFHPRIPRYGLVDHDRERLGATAALQFQPTERTNIEIDGLYSNFKEDRDEYWGEVLIRSNEANIDLTNYAIDGDNNVVSGDLNNAWIRNERYHRESETEFYQISGKLEQYVTDTLMARLSGGYSKSDATIPVETTIIFDDRDGVYSYDYTDMKTPLLVFATDVTNPANFQLAEFRDRPSQVNNEFKTVALDLEFEPTEGLSFKTGPFWREFDFFTTGARRDSQYCSAFSCADGAYGAPVTGDLAELFELGDAGQPAGNTNSWVVPNLDAATDFLDLYNRPAVTQQGDERGVTEEVWGGYFETGFELDPGVRMTGNFGMRFAHTNQTSSGFNSGQFVTVKRSYDDLLPAINLNVFPADNFIIRGAVAKVLTRPSLGSLTPGGSVDQFNFGISSGNPFIDPYRAWNYDVAFEYYFAPGAIASVALFRKDVESFPISDVQTITYAQSGLPLSLLTDGTPAYDAVVNGTDPNREFVARTTVNGEGATIQGIEVGFNLPFSAFADGFVSDFGVLGNVTYVDSSQDVTTDDGDIRTVTFPGVSEYSANGTAYYDDGTFSVRVSGAYRDGYHTGASGNGNFLEGFNSTFNLDAAVRYQLTDNIELMLDGTNLTDNYRYRWADIDTKRNYENNHFGRIIMFGARFEL</sequence>
<geneLocation type="plasmid" evidence="13 14">
    <name>plas1</name>
</geneLocation>
<evidence type="ECO:0000256" key="7">
    <source>
        <dbReference type="ARBA" id="ARBA00023237"/>
    </source>
</evidence>
<keyword evidence="10" id="KW-0732">Signal</keyword>
<keyword evidence="3 8" id="KW-1134">Transmembrane beta strand</keyword>
<proteinExistence type="inferred from homology"/>
<dbReference type="EMBL" id="CP060053">
    <property type="protein sequence ID" value="QNE07311.1"/>
    <property type="molecule type" value="Genomic_DNA"/>
</dbReference>
<evidence type="ECO:0000256" key="10">
    <source>
        <dbReference type="SAM" id="SignalP"/>
    </source>
</evidence>
<dbReference type="InterPro" id="IPR036942">
    <property type="entry name" value="Beta-barrel_TonB_sf"/>
</dbReference>
<comment type="subcellular location">
    <subcellularLocation>
        <location evidence="1 8">Cell outer membrane</location>
        <topology evidence="1 8">Multi-pass membrane protein</topology>
    </subcellularLocation>
</comment>
<dbReference type="InterPro" id="IPR037066">
    <property type="entry name" value="Plug_dom_sf"/>
</dbReference>
<dbReference type="Pfam" id="PF00593">
    <property type="entry name" value="TonB_dep_Rec_b-barrel"/>
    <property type="match status" value="1"/>
</dbReference>
<keyword evidence="5 9" id="KW-0798">TonB box</keyword>
<feature type="chain" id="PRO_5028820800" evidence="10">
    <location>
        <begin position="29"/>
        <end position="937"/>
    </location>
</feature>
<keyword evidence="7 8" id="KW-0998">Cell outer membrane</keyword>
<dbReference type="PANTHER" id="PTHR40980">
    <property type="entry name" value="PLUG DOMAIN-CONTAINING PROTEIN"/>
    <property type="match status" value="1"/>
</dbReference>
<dbReference type="InterPro" id="IPR000531">
    <property type="entry name" value="Beta-barrel_TonB"/>
</dbReference>
<dbReference type="Gene3D" id="2.40.170.20">
    <property type="entry name" value="TonB-dependent receptor, beta-barrel domain"/>
    <property type="match status" value="1"/>
</dbReference>
<name>A0A7G6VZZ6_9SPHN</name>
<evidence type="ECO:0000313" key="13">
    <source>
        <dbReference type="EMBL" id="QNE07311.1"/>
    </source>
</evidence>
<feature type="signal peptide" evidence="10">
    <location>
        <begin position="1"/>
        <end position="28"/>
    </location>
</feature>
<gene>
    <name evidence="13" type="ORF">H4O24_15490</name>
</gene>
<reference evidence="13 14" key="1">
    <citation type="submission" date="2020-08" db="EMBL/GenBank/DDBJ databases">
        <authorList>
            <person name="Liu G."/>
            <person name="Sun C."/>
        </authorList>
    </citation>
    <scope>NUCLEOTIDE SEQUENCE [LARGE SCALE GENOMIC DNA]</scope>
    <source>
        <strain evidence="13 14">OT19</strain>
        <plasmid evidence="13 14">plas1</plasmid>
    </source>
</reference>
<keyword evidence="6 8" id="KW-0472">Membrane</keyword>
<dbReference type="Pfam" id="PF07715">
    <property type="entry name" value="Plug"/>
    <property type="match status" value="1"/>
</dbReference>
<evidence type="ECO:0000256" key="6">
    <source>
        <dbReference type="ARBA" id="ARBA00023136"/>
    </source>
</evidence>
<organism evidence="13 14">
    <name type="scientific">Croceicoccus marinus</name>
    <dbReference type="NCBI Taxonomy" id="450378"/>
    <lineage>
        <taxon>Bacteria</taxon>
        <taxon>Pseudomonadati</taxon>
        <taxon>Pseudomonadota</taxon>
        <taxon>Alphaproteobacteria</taxon>
        <taxon>Sphingomonadales</taxon>
        <taxon>Erythrobacteraceae</taxon>
        <taxon>Croceicoccus</taxon>
    </lineage>
</organism>
<evidence type="ECO:0000256" key="4">
    <source>
        <dbReference type="ARBA" id="ARBA00022692"/>
    </source>
</evidence>
<evidence type="ECO:0000313" key="14">
    <source>
        <dbReference type="Proteomes" id="UP000515297"/>
    </source>
</evidence>
<evidence type="ECO:0000259" key="11">
    <source>
        <dbReference type="Pfam" id="PF00593"/>
    </source>
</evidence>
<dbReference type="InterPro" id="IPR012910">
    <property type="entry name" value="Plug_dom"/>
</dbReference>
<keyword evidence="13" id="KW-0675">Receptor</keyword>